<evidence type="ECO:0000313" key="1">
    <source>
        <dbReference type="EMBL" id="EKM73334.1"/>
    </source>
</evidence>
<name>K5VG67_AGABU</name>
<dbReference type="InParanoid" id="K5VG67"/>
<protein>
    <submittedName>
        <fullName evidence="1">Uncharacterized protein</fullName>
    </submittedName>
</protein>
<proteinExistence type="predicted"/>
<dbReference type="RefSeq" id="XP_007336027.1">
    <property type="nucleotide sequence ID" value="XM_007335965.1"/>
</dbReference>
<evidence type="ECO:0000313" key="2">
    <source>
        <dbReference type="Proteomes" id="UP000008493"/>
    </source>
</evidence>
<dbReference type="Proteomes" id="UP000008493">
    <property type="component" value="Unassembled WGS sequence"/>
</dbReference>
<feature type="non-terminal residue" evidence="1">
    <location>
        <position position="133"/>
    </location>
</feature>
<sequence length="133" mass="14692">YMLKASGEPTGYPVGAVALTAAAVERGLNLWKQGARGGTPGEFNQQDWGTITRHYAHSALQLTNTKWDVIIKATIALMPANKANVLTSHEDLESELFQRMTGHASSTRAKLKYSSRGSRVLLWCHMMIEILSY</sequence>
<reference evidence="2" key="1">
    <citation type="journal article" date="2012" name="Proc. Natl. Acad. Sci. U.S.A.">
        <title>Genome sequence of the button mushroom Agaricus bisporus reveals mechanisms governing adaptation to a humic-rich ecological niche.</title>
        <authorList>
            <person name="Morin E."/>
            <person name="Kohler A."/>
            <person name="Baker A.R."/>
            <person name="Foulongne-Oriol M."/>
            <person name="Lombard V."/>
            <person name="Nagy L.G."/>
            <person name="Ohm R.A."/>
            <person name="Patyshakuliyeva A."/>
            <person name="Brun A."/>
            <person name="Aerts A.L."/>
            <person name="Bailey A.M."/>
            <person name="Billette C."/>
            <person name="Coutinho P.M."/>
            <person name="Deakin G."/>
            <person name="Doddapaneni H."/>
            <person name="Floudas D."/>
            <person name="Grimwood J."/>
            <person name="Hilden K."/>
            <person name="Kuees U."/>
            <person name="LaButti K.M."/>
            <person name="Lapidus A."/>
            <person name="Lindquist E.A."/>
            <person name="Lucas S.M."/>
            <person name="Murat C."/>
            <person name="Riley R.W."/>
            <person name="Salamov A.A."/>
            <person name="Schmutz J."/>
            <person name="Subramanian V."/>
            <person name="Woesten H.A.B."/>
            <person name="Xu J."/>
            <person name="Eastwood D.C."/>
            <person name="Foster G.D."/>
            <person name="Sonnenberg A.S."/>
            <person name="Cullen D."/>
            <person name="de Vries R.P."/>
            <person name="Lundell T."/>
            <person name="Hibbett D.S."/>
            <person name="Henrissat B."/>
            <person name="Burton K.S."/>
            <person name="Kerrigan R.W."/>
            <person name="Challen M.P."/>
            <person name="Grigoriev I.V."/>
            <person name="Martin F."/>
        </authorList>
    </citation>
    <scope>NUCLEOTIDE SEQUENCE [LARGE SCALE GENOMIC DNA]</scope>
    <source>
        <strain evidence="2">JB137-S8 / ATCC MYA-4627 / FGSC 10392</strain>
    </source>
</reference>
<keyword evidence="2" id="KW-1185">Reference proteome</keyword>
<dbReference type="AlphaFoldDB" id="K5VG67"/>
<accession>K5VG67</accession>
<organism evidence="1 2">
    <name type="scientific">Agaricus bisporus var. burnettii (strain JB137-S8 / ATCC MYA-4627 / FGSC 10392)</name>
    <name type="common">White button mushroom</name>
    <dbReference type="NCBI Taxonomy" id="597362"/>
    <lineage>
        <taxon>Eukaryota</taxon>
        <taxon>Fungi</taxon>
        <taxon>Dikarya</taxon>
        <taxon>Basidiomycota</taxon>
        <taxon>Agaricomycotina</taxon>
        <taxon>Agaricomycetes</taxon>
        <taxon>Agaricomycetidae</taxon>
        <taxon>Agaricales</taxon>
        <taxon>Agaricineae</taxon>
        <taxon>Agaricaceae</taxon>
        <taxon>Agaricus</taxon>
    </lineage>
</organism>
<dbReference type="OrthoDB" id="3070163at2759"/>
<dbReference type="EMBL" id="JH972978">
    <property type="protein sequence ID" value="EKM73334.1"/>
    <property type="molecule type" value="Genomic_DNA"/>
</dbReference>
<dbReference type="GeneID" id="18832875"/>
<dbReference type="HOGENOM" id="CLU_157666_0_0_1"/>
<dbReference type="KEGG" id="abp:AGABI1DRAFT96309"/>
<gene>
    <name evidence="1" type="ORF">AGABI1DRAFT_96309</name>
</gene>